<proteinExistence type="predicted"/>
<feature type="domain" description="HMA" evidence="2">
    <location>
        <begin position="1"/>
        <end position="66"/>
    </location>
</feature>
<evidence type="ECO:0000256" key="1">
    <source>
        <dbReference type="ARBA" id="ARBA00022723"/>
    </source>
</evidence>
<protein>
    <submittedName>
        <fullName evidence="3">Heavy-metal-associated domain-containing protein</fullName>
    </submittedName>
</protein>
<evidence type="ECO:0000259" key="2">
    <source>
        <dbReference type="PROSITE" id="PS50846"/>
    </source>
</evidence>
<name>A0ABV8U244_9ACTN</name>
<dbReference type="Pfam" id="PF00403">
    <property type="entry name" value="HMA"/>
    <property type="match status" value="1"/>
</dbReference>
<dbReference type="PROSITE" id="PS50846">
    <property type="entry name" value="HMA_2"/>
    <property type="match status" value="1"/>
</dbReference>
<dbReference type="PROSITE" id="PS01047">
    <property type="entry name" value="HMA_1"/>
    <property type="match status" value="1"/>
</dbReference>
<evidence type="ECO:0000313" key="3">
    <source>
        <dbReference type="EMBL" id="MFC4336891.1"/>
    </source>
</evidence>
<dbReference type="PRINTS" id="PR00944">
    <property type="entry name" value="CUEXPORT"/>
</dbReference>
<dbReference type="Proteomes" id="UP001595823">
    <property type="component" value="Unassembled WGS sequence"/>
</dbReference>
<dbReference type="CDD" id="cd00371">
    <property type="entry name" value="HMA"/>
    <property type="match status" value="1"/>
</dbReference>
<evidence type="ECO:0000313" key="4">
    <source>
        <dbReference type="Proteomes" id="UP001595823"/>
    </source>
</evidence>
<organism evidence="3 4">
    <name type="scientific">Salininema proteolyticum</name>
    <dbReference type="NCBI Taxonomy" id="1607685"/>
    <lineage>
        <taxon>Bacteria</taxon>
        <taxon>Bacillati</taxon>
        <taxon>Actinomycetota</taxon>
        <taxon>Actinomycetes</taxon>
        <taxon>Glycomycetales</taxon>
        <taxon>Glycomycetaceae</taxon>
        <taxon>Salininema</taxon>
    </lineage>
</organism>
<dbReference type="InterPro" id="IPR000428">
    <property type="entry name" value="Cu-bd"/>
</dbReference>
<dbReference type="InterPro" id="IPR017969">
    <property type="entry name" value="Heavy-metal-associated_CS"/>
</dbReference>
<reference evidence="4" key="1">
    <citation type="journal article" date="2019" name="Int. J. Syst. Evol. Microbiol.">
        <title>The Global Catalogue of Microorganisms (GCM) 10K type strain sequencing project: providing services to taxonomists for standard genome sequencing and annotation.</title>
        <authorList>
            <consortium name="The Broad Institute Genomics Platform"/>
            <consortium name="The Broad Institute Genome Sequencing Center for Infectious Disease"/>
            <person name="Wu L."/>
            <person name="Ma J."/>
        </authorList>
    </citation>
    <scope>NUCLEOTIDE SEQUENCE [LARGE SCALE GENOMIC DNA]</scope>
    <source>
        <strain evidence="4">IBRC-M 10908</strain>
    </source>
</reference>
<accession>A0ABV8U244</accession>
<dbReference type="SUPFAM" id="SSF55008">
    <property type="entry name" value="HMA, heavy metal-associated domain"/>
    <property type="match status" value="1"/>
</dbReference>
<comment type="caution">
    <text evidence="3">The sequence shown here is derived from an EMBL/GenBank/DDBJ whole genome shotgun (WGS) entry which is preliminary data.</text>
</comment>
<gene>
    <name evidence="3" type="ORF">ACFPET_16945</name>
</gene>
<keyword evidence="1" id="KW-0479">Metal-binding</keyword>
<sequence>MESTYKVEGMSCGHCVTAVTGELKEVGGVTGVAVDLEGGLVTVTSEKELELDTVREAIDEAGYELKGKAVDQAKAEGGSCCGGSSCG</sequence>
<dbReference type="InterPro" id="IPR036163">
    <property type="entry name" value="HMA_dom_sf"/>
</dbReference>
<dbReference type="RefSeq" id="WP_380623289.1">
    <property type="nucleotide sequence ID" value="NZ_JBHSDK010000024.1"/>
</dbReference>
<dbReference type="EMBL" id="JBHSDK010000024">
    <property type="protein sequence ID" value="MFC4336891.1"/>
    <property type="molecule type" value="Genomic_DNA"/>
</dbReference>
<dbReference type="InterPro" id="IPR006121">
    <property type="entry name" value="HMA_dom"/>
</dbReference>
<keyword evidence="4" id="KW-1185">Reference proteome</keyword>
<dbReference type="Gene3D" id="3.30.70.100">
    <property type="match status" value="1"/>
</dbReference>